<dbReference type="CDD" id="cd04738">
    <property type="entry name" value="DHOD_2_like"/>
    <property type="match status" value="1"/>
</dbReference>
<dbReference type="PANTHER" id="PTHR48109">
    <property type="entry name" value="DIHYDROOROTATE DEHYDROGENASE (QUINONE), MITOCHONDRIAL-RELATED"/>
    <property type="match status" value="1"/>
</dbReference>
<organism evidence="16 17">
    <name type="scientific">Fodinibius halophilus</name>
    <dbReference type="NCBI Taxonomy" id="1736908"/>
    <lineage>
        <taxon>Bacteria</taxon>
        <taxon>Pseudomonadati</taxon>
        <taxon>Balneolota</taxon>
        <taxon>Balneolia</taxon>
        <taxon>Balneolales</taxon>
        <taxon>Balneolaceae</taxon>
        <taxon>Fodinibius</taxon>
    </lineage>
</organism>
<keyword evidence="11 16" id="KW-0560">Oxidoreductase</keyword>
<dbReference type="PROSITE" id="PS00912">
    <property type="entry name" value="DHODEHASE_2"/>
    <property type="match status" value="1"/>
</dbReference>
<keyword evidence="9" id="KW-0288">FMN</keyword>
<dbReference type="PANTHER" id="PTHR48109:SF4">
    <property type="entry name" value="DIHYDROOROTATE DEHYDROGENASE (QUINONE), MITOCHONDRIAL"/>
    <property type="match status" value="1"/>
</dbReference>
<evidence type="ECO:0000256" key="6">
    <source>
        <dbReference type="ARBA" id="ARBA00012791"/>
    </source>
</evidence>
<dbReference type="GO" id="GO:0005886">
    <property type="term" value="C:plasma membrane"/>
    <property type="evidence" value="ECO:0007669"/>
    <property type="project" value="TreeGrafter"/>
</dbReference>
<accession>A0A6M1SWD5</accession>
<name>A0A6M1SWD5_9BACT</name>
<dbReference type="Proteomes" id="UP000479132">
    <property type="component" value="Unassembled WGS sequence"/>
</dbReference>
<evidence type="ECO:0000256" key="13">
    <source>
        <dbReference type="ARBA" id="ARBA00048639"/>
    </source>
</evidence>
<evidence type="ECO:0000256" key="9">
    <source>
        <dbReference type="ARBA" id="ARBA00022643"/>
    </source>
</evidence>
<dbReference type="NCBIfam" id="NF003652">
    <property type="entry name" value="PRK05286.2-5"/>
    <property type="match status" value="1"/>
</dbReference>
<evidence type="ECO:0000313" key="16">
    <source>
        <dbReference type="EMBL" id="NGP87866.1"/>
    </source>
</evidence>
<comment type="catalytic activity">
    <reaction evidence="13">
        <text>(S)-dihydroorotate + a quinone = orotate + a quinol</text>
        <dbReference type="Rhea" id="RHEA:30187"/>
        <dbReference type="ChEBI" id="CHEBI:24646"/>
        <dbReference type="ChEBI" id="CHEBI:30839"/>
        <dbReference type="ChEBI" id="CHEBI:30864"/>
        <dbReference type="ChEBI" id="CHEBI:132124"/>
        <dbReference type="EC" id="1.3.5.2"/>
    </reaction>
</comment>
<evidence type="ECO:0000256" key="2">
    <source>
        <dbReference type="ARBA" id="ARBA00003125"/>
    </source>
</evidence>
<comment type="similarity">
    <text evidence="5">Belongs to the dihydroorotate dehydrogenase family. Type 2 subfamily.</text>
</comment>
<dbReference type="UniPathway" id="UPA00070">
    <property type="reaction ID" value="UER00946"/>
</dbReference>
<dbReference type="EMBL" id="JAALLS010000005">
    <property type="protein sequence ID" value="NGP87866.1"/>
    <property type="molecule type" value="Genomic_DNA"/>
</dbReference>
<dbReference type="Pfam" id="PF01180">
    <property type="entry name" value="DHO_dh"/>
    <property type="match status" value="1"/>
</dbReference>
<comment type="cofactor">
    <cofactor evidence="1">
        <name>FMN</name>
        <dbReference type="ChEBI" id="CHEBI:58210"/>
    </cofactor>
</comment>
<dbReference type="SUPFAM" id="SSF51395">
    <property type="entry name" value="FMN-linked oxidoreductases"/>
    <property type="match status" value="1"/>
</dbReference>
<dbReference type="GO" id="GO:0006207">
    <property type="term" value="P:'de novo' pyrimidine nucleobase biosynthetic process"/>
    <property type="evidence" value="ECO:0007669"/>
    <property type="project" value="UniProtKB-UniRule"/>
</dbReference>
<dbReference type="AlphaFoldDB" id="A0A6M1SWD5"/>
<comment type="caution">
    <text evidence="16">The sequence shown here is derived from an EMBL/GenBank/DDBJ whole genome shotgun (WGS) entry which is preliminary data.</text>
</comment>
<evidence type="ECO:0000256" key="10">
    <source>
        <dbReference type="ARBA" id="ARBA00022975"/>
    </source>
</evidence>
<keyword evidence="12" id="KW-0472">Membrane</keyword>
<dbReference type="Gene3D" id="3.20.20.70">
    <property type="entry name" value="Aldolase class I"/>
    <property type="match status" value="1"/>
</dbReference>
<evidence type="ECO:0000313" key="17">
    <source>
        <dbReference type="Proteomes" id="UP000479132"/>
    </source>
</evidence>
<evidence type="ECO:0000256" key="5">
    <source>
        <dbReference type="ARBA" id="ARBA00005359"/>
    </source>
</evidence>
<sequence length="362" mass="39353">MYNSLVKPLLFQLDAEQAHTAIHKFAQTASRSSMLKALASVIYGYQSPMLNQQLWGLDFGNPMGLAAGFDKNGEIPEIMDAVGFGFVEIGSITGNPSTGNPKPRVFRLPKDHALINRMGLNNDGAKTIIKRLKNKQLSIPLGVNVAKTHDPNIMGDLAIRDYVHSFNEAKKVADYITVNISCPNTSEGKTFEDTAALDELLSALEIREDARLVPTLIKFSSDLTKQELLSLLEVCENHRVHGYVACNTSSGRDRLTTDAKILKKIGRGGLSGSPIAPKSIQVVEWISEATNGQKPIIGVGGIDSFDIALKMILAGADLLQVYTGLIYEGPGLIKSINRQLVQQMKELNISSIHQLVTATTAE</sequence>
<dbReference type="GO" id="GO:0106430">
    <property type="term" value="F:dihydroorotate dehydrogenase (quinone) activity"/>
    <property type="evidence" value="ECO:0007669"/>
    <property type="project" value="UniProtKB-EC"/>
</dbReference>
<evidence type="ECO:0000256" key="4">
    <source>
        <dbReference type="ARBA" id="ARBA00005161"/>
    </source>
</evidence>
<keyword evidence="10" id="KW-0665">Pyrimidine biosynthesis</keyword>
<dbReference type="InterPro" id="IPR013785">
    <property type="entry name" value="Aldolase_TIM"/>
</dbReference>
<dbReference type="InterPro" id="IPR050074">
    <property type="entry name" value="DHO_dehydrogenase"/>
</dbReference>
<keyword evidence="8" id="KW-0285">Flavoprotein</keyword>
<evidence type="ECO:0000256" key="1">
    <source>
        <dbReference type="ARBA" id="ARBA00001917"/>
    </source>
</evidence>
<dbReference type="InterPro" id="IPR001295">
    <property type="entry name" value="Dihydroorotate_DH_CS"/>
</dbReference>
<dbReference type="GO" id="GO:0005737">
    <property type="term" value="C:cytoplasm"/>
    <property type="evidence" value="ECO:0007669"/>
    <property type="project" value="InterPro"/>
</dbReference>
<dbReference type="InterPro" id="IPR005720">
    <property type="entry name" value="Dihydroorotate_DH_cat"/>
</dbReference>
<dbReference type="NCBIfam" id="TIGR01036">
    <property type="entry name" value="pyrD_sub2"/>
    <property type="match status" value="1"/>
</dbReference>
<dbReference type="GO" id="GO:0044205">
    <property type="term" value="P:'de novo' UMP biosynthetic process"/>
    <property type="evidence" value="ECO:0007669"/>
    <property type="project" value="UniProtKB-UniPathway"/>
</dbReference>
<evidence type="ECO:0000256" key="3">
    <source>
        <dbReference type="ARBA" id="ARBA00004370"/>
    </source>
</evidence>
<dbReference type="EC" id="1.3.5.2" evidence="6 14"/>
<evidence type="ECO:0000259" key="15">
    <source>
        <dbReference type="Pfam" id="PF01180"/>
    </source>
</evidence>
<evidence type="ECO:0000256" key="11">
    <source>
        <dbReference type="ARBA" id="ARBA00023002"/>
    </source>
</evidence>
<evidence type="ECO:0000256" key="12">
    <source>
        <dbReference type="ARBA" id="ARBA00023136"/>
    </source>
</evidence>
<comment type="function">
    <text evidence="2">Catalyzes the conversion of dihydroorotate to orotate with quinone as electron acceptor.</text>
</comment>
<evidence type="ECO:0000256" key="7">
    <source>
        <dbReference type="ARBA" id="ARBA00018366"/>
    </source>
</evidence>
<keyword evidence="17" id="KW-1185">Reference proteome</keyword>
<comment type="pathway">
    <text evidence="4">Pyrimidine metabolism; UMP biosynthesis via de novo pathway; orotate from (S)-dihydroorotate (quinone route): step 1/1.</text>
</comment>
<comment type="subcellular location">
    <subcellularLocation>
        <location evidence="3">Membrane</location>
    </subcellularLocation>
</comment>
<evidence type="ECO:0000256" key="14">
    <source>
        <dbReference type="NCBIfam" id="TIGR01036"/>
    </source>
</evidence>
<reference evidence="16 17" key="1">
    <citation type="submission" date="2020-02" db="EMBL/GenBank/DDBJ databases">
        <title>Aliifodinibius halophilus 2W32, complete genome.</title>
        <authorList>
            <person name="Li Y."/>
            <person name="Wu S."/>
        </authorList>
    </citation>
    <scope>NUCLEOTIDE SEQUENCE [LARGE SCALE GENOMIC DNA]</scope>
    <source>
        <strain evidence="16 17">2W32</strain>
    </source>
</reference>
<feature type="domain" description="Dihydroorotate dehydrogenase catalytic" evidence="15">
    <location>
        <begin position="49"/>
        <end position="344"/>
    </location>
</feature>
<evidence type="ECO:0000256" key="8">
    <source>
        <dbReference type="ARBA" id="ARBA00022630"/>
    </source>
</evidence>
<dbReference type="InterPro" id="IPR005719">
    <property type="entry name" value="Dihydroorotate_DH_2"/>
</dbReference>
<proteinExistence type="inferred from homology"/>
<gene>
    <name evidence="16" type="ORF">G3569_05845</name>
</gene>
<protein>
    <recommendedName>
        <fullName evidence="7 14">Dihydroorotate dehydrogenase (quinone)</fullName>
        <ecNumber evidence="6 14">1.3.5.2</ecNumber>
    </recommendedName>
</protein>